<evidence type="ECO:0000256" key="8">
    <source>
        <dbReference type="ARBA" id="ARBA00022806"/>
    </source>
</evidence>
<dbReference type="SUPFAM" id="SSF52540">
    <property type="entry name" value="P-loop containing nucleoside triphosphate hydrolases"/>
    <property type="match status" value="1"/>
</dbReference>
<evidence type="ECO:0000256" key="7">
    <source>
        <dbReference type="ARBA" id="ARBA00022801"/>
    </source>
</evidence>
<keyword evidence="12" id="KW-0539">Nucleus</keyword>
<name>A0AAE1E7K5_9GAST</name>
<comment type="subcellular location">
    <subcellularLocation>
        <location evidence="1">Nucleus</location>
    </subcellularLocation>
</comment>
<dbReference type="Pfam" id="PF17207">
    <property type="entry name" value="MCM_OB"/>
    <property type="match status" value="1"/>
</dbReference>
<proteinExistence type="inferred from homology"/>
<dbReference type="FunFam" id="3.40.50.300:FF:000671">
    <property type="entry name" value="DNA helicase MCM9 isoform X1"/>
    <property type="match status" value="1"/>
</dbReference>
<dbReference type="InterPro" id="IPR027417">
    <property type="entry name" value="P-loop_NTPase"/>
</dbReference>
<feature type="compositionally biased region" description="Polar residues" evidence="17">
    <location>
        <begin position="1581"/>
        <end position="1593"/>
    </location>
</feature>
<dbReference type="EMBL" id="JAWDGP010000832">
    <property type="protein sequence ID" value="KAK3796892.1"/>
    <property type="molecule type" value="Genomic_DNA"/>
</dbReference>
<feature type="compositionally biased region" description="Polar residues" evidence="17">
    <location>
        <begin position="1217"/>
        <end position="1259"/>
    </location>
</feature>
<feature type="compositionally biased region" description="Polar residues" evidence="17">
    <location>
        <begin position="1272"/>
        <end position="1291"/>
    </location>
</feature>
<dbReference type="InterPro" id="IPR012340">
    <property type="entry name" value="NA-bd_OB-fold"/>
</dbReference>
<dbReference type="GO" id="GO:0017116">
    <property type="term" value="F:single-stranded DNA helicase activity"/>
    <property type="evidence" value="ECO:0007669"/>
    <property type="project" value="TreeGrafter"/>
</dbReference>
<feature type="compositionally biased region" description="Basic and acidic residues" evidence="17">
    <location>
        <begin position="1667"/>
        <end position="1686"/>
    </location>
</feature>
<evidence type="ECO:0000313" key="20">
    <source>
        <dbReference type="Proteomes" id="UP001283361"/>
    </source>
</evidence>
<dbReference type="PROSITE" id="PS50051">
    <property type="entry name" value="MCM_2"/>
    <property type="match status" value="1"/>
</dbReference>
<feature type="compositionally biased region" description="Polar residues" evidence="17">
    <location>
        <begin position="1144"/>
        <end position="1153"/>
    </location>
</feature>
<feature type="region of interest" description="Disordered" evidence="17">
    <location>
        <begin position="1624"/>
        <end position="1702"/>
    </location>
</feature>
<keyword evidence="8" id="KW-0347">Helicase</keyword>
<dbReference type="Proteomes" id="UP001283361">
    <property type="component" value="Unassembled WGS sequence"/>
</dbReference>
<feature type="domain" description="MCM C-terminal AAA(+) ATPase" evidence="18">
    <location>
        <begin position="390"/>
        <end position="593"/>
    </location>
</feature>
<dbReference type="GO" id="GO:0005524">
    <property type="term" value="F:ATP binding"/>
    <property type="evidence" value="ECO:0007669"/>
    <property type="project" value="UniProtKB-KW"/>
</dbReference>
<dbReference type="GO" id="GO:0016787">
    <property type="term" value="F:hydrolase activity"/>
    <property type="evidence" value="ECO:0007669"/>
    <property type="project" value="UniProtKB-KW"/>
</dbReference>
<dbReference type="PANTHER" id="PTHR11630:SF48">
    <property type="entry name" value="DNA HELICASE MCM9"/>
    <property type="match status" value="1"/>
</dbReference>
<evidence type="ECO:0000256" key="1">
    <source>
        <dbReference type="ARBA" id="ARBA00004123"/>
    </source>
</evidence>
<evidence type="ECO:0000256" key="17">
    <source>
        <dbReference type="SAM" id="MobiDB-lite"/>
    </source>
</evidence>
<keyword evidence="4" id="KW-0235">DNA replication</keyword>
<feature type="region of interest" description="Disordered" evidence="17">
    <location>
        <begin position="1577"/>
        <end position="1610"/>
    </location>
</feature>
<dbReference type="SMART" id="SM00382">
    <property type="entry name" value="AAA"/>
    <property type="match status" value="1"/>
</dbReference>
<dbReference type="InterPro" id="IPR003593">
    <property type="entry name" value="AAA+_ATPase"/>
</dbReference>
<accession>A0AAE1E7K5</accession>
<keyword evidence="7" id="KW-0378">Hydrolase</keyword>
<feature type="compositionally biased region" description="Low complexity" evidence="17">
    <location>
        <begin position="1166"/>
        <end position="1178"/>
    </location>
</feature>
<dbReference type="GO" id="GO:0005634">
    <property type="term" value="C:nucleus"/>
    <property type="evidence" value="ECO:0007669"/>
    <property type="project" value="UniProtKB-SubCell"/>
</dbReference>
<feature type="compositionally biased region" description="Basic and acidic residues" evidence="17">
    <location>
        <begin position="1312"/>
        <end position="1331"/>
    </location>
</feature>
<reference evidence="19" key="1">
    <citation type="journal article" date="2023" name="G3 (Bethesda)">
        <title>A reference genome for the long-term kleptoplast-retaining sea slug Elysia crispata morphotype clarki.</title>
        <authorList>
            <person name="Eastman K.E."/>
            <person name="Pendleton A.L."/>
            <person name="Shaikh M.A."/>
            <person name="Suttiyut T."/>
            <person name="Ogas R."/>
            <person name="Tomko P."/>
            <person name="Gavelis G."/>
            <person name="Widhalm J.R."/>
            <person name="Wisecaver J.H."/>
        </authorList>
    </citation>
    <scope>NUCLEOTIDE SEQUENCE</scope>
    <source>
        <strain evidence="19">ECLA1</strain>
    </source>
</reference>
<feature type="compositionally biased region" description="Polar residues" evidence="17">
    <location>
        <begin position="1626"/>
        <end position="1666"/>
    </location>
</feature>
<dbReference type="SUPFAM" id="SSF50249">
    <property type="entry name" value="Nucleic acid-binding proteins"/>
    <property type="match status" value="1"/>
</dbReference>
<evidence type="ECO:0000256" key="11">
    <source>
        <dbReference type="ARBA" id="ARBA00023204"/>
    </source>
</evidence>
<sequence>MESYLHLDFKVSFPLKSIADSVRQTTVASITTDSYRLKKRERKITYKDSSVIYLRVIQSLREMAQPFNPCDDPHKDQSGSTDVVLNDQDIELDGLKRGLKEYFLTNHRQDILDILEEEDVEDYHSVAVNAQSLFEFNMDFCNRLLPAPLSLLDAFDSALVMAETSLKKELDEQGTQAHMTIKKKVHVRIMSLPVCPELSRTSLPRTADIGSFLSITGTVIRTSLVRVLEHEREYICTRCRSSIMAKADFEQFYSLTKPQTCTNEACGGNNFVLLGDSGLGPSNCRNYQEVKVQEQVQRLSMGTIPRSMWVVLEDDLVDACKAGDDVTICGTVRQRWKPTMLDSRCDLEIALHANHVLVTNEQRNDVMITQDMKDEVCQFWEDHKYNPLTGRNIILASLCPQVYGLYVVKLAVAVVLAGGVQRIDEGGSRVRGEIHLLLVGDPGTGKSQFLKYASKISPRSVLTTGIGSTSAGLTVTAVKDSGEWQLEAGALVLADGGVCCIDEFNSIKEHDKASIHEAMEQQTISVAKAGLVCKLNTRTTILAATNPKGHYDPNESLCVNIALASPLLSRFDLVLVLLDSQNEQWDRIVSSFILEGKHPSRLDGDKKNVWSMDRMQAYLTLIKSLTPKLGPQSSRIIQAYYRAQRGADDRNAARTTMRLLQSMIRLSQAHARLMYREEVTVQDAVVAVTLMESSMQGAALLGGVNTLHTAFPADADQEYLLQAELVLSRLGLTDILEEELARQKSMRQQWQLLKQQRTSKNVMLSQERSGTQKSQQLQPKTTEPLSSESVISISNSLSMSSEPGRVLVPSTSQILNAWDKNGCLNSQRLHHTQNNSSREDHQSIMVPASDNQNEKDMRNKPKQSTPVKVGTQSGNGDENRRIDLDISCISESPASNIHDTVGQQTKGAVKYTHNQAKSKTSNLFAKYGKEGEDEDDEDYEMMEPDVEKSALMSLLDCSIDNLGPSGKDCNHVGTKSDMTREQKNERAEHGKTMETEQTAENHISSTIKQRLNMIEDRGKLREDIEPALFTEEAQKAAGKLVFTKDRVGKCAAKKRQRNGSKIKKDVRSKRHEGKRATCNKISSESLNDGGRTSKKLKSKQGKHSSKTPPIVEDSDSDGLSYSPMLDIEISSDDSSKDGEEISEVNITRSSSNSKKVKTGMKENDSDSSAEASSISSAETSKKKGKFDESVKQKLDNGKSEKSSLTMTERSADKDSESSVAANSNGKSAKVSLSTLSKLKQFSFSGSDLENNTSSSLNEKSSPRAKNVETEDGPNTSLNSKTNNDITKNLQVSVDAISVEKGKENENGCCDQQNEKGENESDSVKIDSAHIEPSKNFTDLKLADRSKTHLNQDSVDRTEDRTALSSFFSRFKFNKDKPDKELDRERFGIADTGVCNAERTKQTPNISENELGQQGKSTFTKSENLPQIFNSADQAKCTNVHSASKSVFNISESLGDEDDLFEFDEVHVQEASPFFRTKVHLKEKNDDMLLPTNAPSVNKFLKFVKISSNLTHPSSSDECGGPGIRNAAVHPSQKQSFKNFKFTKLKGVTKPAQVLVGSEFNNSRNVIDLPEKKTAAPEDLLHSQSSHGDNSQPPGSIPYMGIGSSPTNFVSESLEPQCSKMVVPFGSPSTFGRPNLKSNTINSSQTGATSKSVQSSLGDSRLTNSQSKSDKDFSSLEKKSQCMDSRRFQQGSPLSKPAESNVQHKKTFETVSLVNSDKKLSKPPSWLSRLQDKCRPLSSTPSSSSSCVVNQSVFHSQAKDLSDEELNDLLDVDL</sequence>
<dbReference type="GO" id="GO:0003697">
    <property type="term" value="F:single-stranded DNA binding"/>
    <property type="evidence" value="ECO:0007669"/>
    <property type="project" value="TreeGrafter"/>
</dbReference>
<keyword evidence="11" id="KW-0234">DNA repair</keyword>
<feature type="region of interest" description="Disordered" evidence="17">
    <location>
        <begin position="831"/>
        <end position="880"/>
    </location>
</feature>
<evidence type="ECO:0000256" key="14">
    <source>
        <dbReference type="ARBA" id="ARBA00042301"/>
    </source>
</evidence>
<dbReference type="PANTHER" id="PTHR11630">
    <property type="entry name" value="DNA REPLICATION LICENSING FACTOR MCM FAMILY MEMBER"/>
    <property type="match status" value="1"/>
</dbReference>
<keyword evidence="5 16" id="KW-0547">Nucleotide-binding</keyword>
<feature type="compositionally biased region" description="Basic residues" evidence="17">
    <location>
        <begin position="1051"/>
        <end position="1073"/>
    </location>
</feature>
<evidence type="ECO:0000256" key="12">
    <source>
        <dbReference type="ARBA" id="ARBA00023242"/>
    </source>
</evidence>
<evidence type="ECO:0000256" key="5">
    <source>
        <dbReference type="ARBA" id="ARBA00022741"/>
    </source>
</evidence>
<dbReference type="GO" id="GO:0042555">
    <property type="term" value="C:MCM complex"/>
    <property type="evidence" value="ECO:0007669"/>
    <property type="project" value="TreeGrafter"/>
</dbReference>
<keyword evidence="9 16" id="KW-0067">ATP-binding</keyword>
<dbReference type="PROSITE" id="PS00847">
    <property type="entry name" value="MCM_1"/>
    <property type="match status" value="1"/>
</dbReference>
<dbReference type="GO" id="GO:0006260">
    <property type="term" value="P:DNA replication"/>
    <property type="evidence" value="ECO:0007669"/>
    <property type="project" value="InterPro"/>
</dbReference>
<feature type="region of interest" description="Disordered" evidence="17">
    <location>
        <begin position="1050"/>
        <end position="1331"/>
    </location>
</feature>
<comment type="caution">
    <text evidence="19">The sequence shown here is derived from an EMBL/GenBank/DDBJ whole genome shotgun (WGS) entry which is preliminary data.</text>
</comment>
<dbReference type="Pfam" id="PF26066">
    <property type="entry name" value="MCM9_N"/>
    <property type="match status" value="1"/>
</dbReference>
<dbReference type="Pfam" id="PF17855">
    <property type="entry name" value="MCM_lid"/>
    <property type="match status" value="1"/>
</dbReference>
<dbReference type="InterPro" id="IPR041562">
    <property type="entry name" value="MCM_lid"/>
</dbReference>
<keyword evidence="10 16" id="KW-0238">DNA-binding</keyword>
<evidence type="ECO:0000256" key="13">
    <source>
        <dbReference type="ARBA" id="ARBA00041085"/>
    </source>
</evidence>
<evidence type="ECO:0000256" key="2">
    <source>
        <dbReference type="ARBA" id="ARBA00008010"/>
    </source>
</evidence>
<comment type="similarity">
    <text evidence="2 16">Belongs to the MCM family.</text>
</comment>
<organism evidence="19 20">
    <name type="scientific">Elysia crispata</name>
    <name type="common">lettuce slug</name>
    <dbReference type="NCBI Taxonomy" id="231223"/>
    <lineage>
        <taxon>Eukaryota</taxon>
        <taxon>Metazoa</taxon>
        <taxon>Spiralia</taxon>
        <taxon>Lophotrochozoa</taxon>
        <taxon>Mollusca</taxon>
        <taxon>Gastropoda</taxon>
        <taxon>Heterobranchia</taxon>
        <taxon>Euthyneura</taxon>
        <taxon>Panpulmonata</taxon>
        <taxon>Sacoglossa</taxon>
        <taxon>Placobranchoidea</taxon>
        <taxon>Plakobranchidae</taxon>
        <taxon>Elysia</taxon>
    </lineage>
</organism>
<keyword evidence="6" id="KW-0227">DNA damage</keyword>
<protein>
    <recommendedName>
        <fullName evidence="13">DNA helicase MCM9</fullName>
        <ecNumber evidence="3">3.6.4.12</ecNumber>
    </recommendedName>
    <alternativeName>
        <fullName evidence="14">Minichromosome maintenance 9</fullName>
    </alternativeName>
</protein>
<dbReference type="InterPro" id="IPR031327">
    <property type="entry name" value="MCM"/>
</dbReference>
<evidence type="ECO:0000256" key="4">
    <source>
        <dbReference type="ARBA" id="ARBA00022705"/>
    </source>
</evidence>
<feature type="compositionally biased region" description="Basic and acidic residues" evidence="17">
    <location>
        <begin position="1179"/>
        <end position="1201"/>
    </location>
</feature>
<dbReference type="Gene3D" id="3.40.50.300">
    <property type="entry name" value="P-loop containing nucleotide triphosphate hydrolases"/>
    <property type="match status" value="1"/>
</dbReference>
<keyword evidence="20" id="KW-1185">Reference proteome</keyword>
<dbReference type="PRINTS" id="PR01657">
    <property type="entry name" value="MCMFAMILY"/>
</dbReference>
<dbReference type="SMART" id="SM00350">
    <property type="entry name" value="MCM"/>
    <property type="match status" value="1"/>
</dbReference>
<comment type="catalytic activity">
    <reaction evidence="15">
        <text>ATP + H2O = ADP + phosphate + H(+)</text>
        <dbReference type="Rhea" id="RHEA:13065"/>
        <dbReference type="ChEBI" id="CHEBI:15377"/>
        <dbReference type="ChEBI" id="CHEBI:15378"/>
        <dbReference type="ChEBI" id="CHEBI:30616"/>
        <dbReference type="ChEBI" id="CHEBI:43474"/>
        <dbReference type="ChEBI" id="CHEBI:456216"/>
        <dbReference type="EC" id="3.6.4.12"/>
    </reaction>
</comment>
<evidence type="ECO:0000256" key="9">
    <source>
        <dbReference type="ARBA" id="ARBA00022840"/>
    </source>
</evidence>
<dbReference type="InterPro" id="IPR001208">
    <property type="entry name" value="MCM_dom"/>
</dbReference>
<evidence type="ECO:0000256" key="3">
    <source>
        <dbReference type="ARBA" id="ARBA00012551"/>
    </source>
</evidence>
<feature type="compositionally biased region" description="Polar residues" evidence="17">
    <location>
        <begin position="761"/>
        <end position="784"/>
    </location>
</feature>
<dbReference type="Gene3D" id="2.40.50.140">
    <property type="entry name" value="Nucleic acid-binding proteins"/>
    <property type="match status" value="1"/>
</dbReference>
<dbReference type="InterPro" id="IPR058768">
    <property type="entry name" value="MCM9_N"/>
</dbReference>
<dbReference type="EC" id="3.6.4.12" evidence="3"/>
<dbReference type="GO" id="GO:0000724">
    <property type="term" value="P:double-strand break repair via homologous recombination"/>
    <property type="evidence" value="ECO:0007669"/>
    <property type="project" value="TreeGrafter"/>
</dbReference>
<feature type="compositionally biased region" description="Polar residues" evidence="17">
    <location>
        <begin position="1687"/>
        <end position="1700"/>
    </location>
</feature>
<evidence type="ECO:0000259" key="18">
    <source>
        <dbReference type="PROSITE" id="PS50051"/>
    </source>
</evidence>
<feature type="compositionally biased region" description="Basic residues" evidence="17">
    <location>
        <begin position="1092"/>
        <end position="1105"/>
    </location>
</feature>
<evidence type="ECO:0000256" key="15">
    <source>
        <dbReference type="ARBA" id="ARBA00047995"/>
    </source>
</evidence>
<dbReference type="Pfam" id="PF00493">
    <property type="entry name" value="MCM"/>
    <property type="match status" value="1"/>
</dbReference>
<evidence type="ECO:0000256" key="16">
    <source>
        <dbReference type="RuleBase" id="RU004070"/>
    </source>
</evidence>
<feature type="compositionally biased region" description="Polar residues" evidence="17">
    <location>
        <begin position="862"/>
        <end position="876"/>
    </location>
</feature>
<dbReference type="InterPro" id="IPR018525">
    <property type="entry name" value="MCM_CS"/>
</dbReference>
<dbReference type="InterPro" id="IPR033762">
    <property type="entry name" value="MCM_OB"/>
</dbReference>
<evidence type="ECO:0000313" key="19">
    <source>
        <dbReference type="EMBL" id="KAK3796892.1"/>
    </source>
</evidence>
<evidence type="ECO:0000256" key="10">
    <source>
        <dbReference type="ARBA" id="ARBA00023125"/>
    </source>
</evidence>
<gene>
    <name evidence="19" type="ORF">RRG08_055726</name>
</gene>
<evidence type="ECO:0000256" key="6">
    <source>
        <dbReference type="ARBA" id="ARBA00022763"/>
    </source>
</evidence>
<feature type="region of interest" description="Disordered" evidence="17">
    <location>
        <begin position="761"/>
        <end position="789"/>
    </location>
</feature>